<dbReference type="InterPro" id="IPR043597">
    <property type="entry name" value="TPH_dom"/>
</dbReference>
<evidence type="ECO:0000313" key="10">
    <source>
        <dbReference type="EMBL" id="CAL5135542.1"/>
    </source>
</evidence>
<dbReference type="GO" id="GO:0045095">
    <property type="term" value="C:keratin filament"/>
    <property type="evidence" value="ECO:0007669"/>
    <property type="project" value="TreeGrafter"/>
</dbReference>
<evidence type="ECO:0000256" key="5">
    <source>
        <dbReference type="ARBA" id="ARBA00023054"/>
    </source>
</evidence>
<name>A0AAV2TGX1_CALDB</name>
<dbReference type="GO" id="GO:0005813">
    <property type="term" value="C:centrosome"/>
    <property type="evidence" value="ECO:0007669"/>
    <property type="project" value="UniProtKB-SubCell"/>
</dbReference>
<feature type="coiled-coil region" evidence="7">
    <location>
        <begin position="79"/>
        <end position="110"/>
    </location>
</feature>
<keyword evidence="6" id="KW-0206">Cytoskeleton</keyword>
<dbReference type="AlphaFoldDB" id="A0AAV2TGX1"/>
<sequence length="511" mass="60137">MSFLNLRCTPASRKDALEAILVRRRTREAENYSQWQNTSHYFNEAVVRAEREKRWTSAKNYDSSMQAYDAQALDNNDREKALEVRREKLRNLLENEANEQKLVLEAINEQKKDKAAMLMRSTALKESRDRERAEMANKLLEDHFRANNADLRDMTRASGQKAVAESWDSQVDGKHKRAEEQRKQEIADHEMHAEIDKLESQVSEEASAKRLKARKEQLDGWRQQLEELHRREEAAKRLEFNEEALSRELVALDKLERERCQIEEQCKRELYGRALLHQHQAALRRRAATIQAEMEADLEWLTQVENQKTEEEKAIAARKCRERDNLAAMRELIEANLEKERKQGIEIDALESYEASRIWSKKEEEWRKEAEARQKLLQDVLEERRLQVSEQLDKNRRLQREELESREALLESLEKVSREDADENAQKTAAAKQQVQELGEQVNEKLEAKRRLQADDIAEQAAIREAEVAYEEMLRREAEKLHLSEQAIKSRVPTREQLLSTFRHKPGGNIW</sequence>
<proteinExistence type="inferred from homology"/>
<dbReference type="InterPro" id="IPR043596">
    <property type="entry name" value="CFAP53/TCHP"/>
</dbReference>
<dbReference type="PANTHER" id="PTHR31183:SF2">
    <property type="entry name" value="TRICHOPLEIN KERATIN FILAMENT-BINDING PROTEIN"/>
    <property type="match status" value="1"/>
</dbReference>
<dbReference type="Proteomes" id="UP001497525">
    <property type="component" value="Unassembled WGS sequence"/>
</dbReference>
<dbReference type="PANTHER" id="PTHR31183">
    <property type="entry name" value="TRICHOPLEIN KERATIN FILAMENT-BINDING PROTEIN FAMILY MEMBER"/>
    <property type="match status" value="1"/>
</dbReference>
<comment type="similarity">
    <text evidence="2">Belongs to the TCHP family.</text>
</comment>
<evidence type="ECO:0000256" key="7">
    <source>
        <dbReference type="SAM" id="Coils"/>
    </source>
</evidence>
<keyword evidence="5 7" id="KW-0175">Coiled coil</keyword>
<gene>
    <name evidence="10" type="ORF">CDAUBV1_LOCUS9678</name>
</gene>
<feature type="domain" description="Trichohyalin-plectin-homology" evidence="9">
    <location>
        <begin position="145"/>
        <end position="481"/>
    </location>
</feature>
<feature type="coiled-coil region" evidence="7">
    <location>
        <begin position="211"/>
        <end position="258"/>
    </location>
</feature>
<comment type="subcellular location">
    <subcellularLocation>
        <location evidence="1">Cytoplasm</location>
        <location evidence="1">Cytoskeleton</location>
        <location evidence="1">Microtubule organizing center</location>
        <location evidence="1">Centrosome</location>
    </subcellularLocation>
</comment>
<organism evidence="10 11">
    <name type="scientific">Calicophoron daubneyi</name>
    <name type="common">Rumen fluke</name>
    <name type="synonym">Paramphistomum daubneyi</name>
    <dbReference type="NCBI Taxonomy" id="300641"/>
    <lineage>
        <taxon>Eukaryota</taxon>
        <taxon>Metazoa</taxon>
        <taxon>Spiralia</taxon>
        <taxon>Lophotrochozoa</taxon>
        <taxon>Platyhelminthes</taxon>
        <taxon>Trematoda</taxon>
        <taxon>Digenea</taxon>
        <taxon>Plagiorchiida</taxon>
        <taxon>Pronocephalata</taxon>
        <taxon>Paramphistomoidea</taxon>
        <taxon>Paramphistomidae</taxon>
        <taxon>Calicophoron</taxon>
    </lineage>
</organism>
<dbReference type="EMBL" id="CAXLJL010000267">
    <property type="protein sequence ID" value="CAL5135542.1"/>
    <property type="molecule type" value="Genomic_DNA"/>
</dbReference>
<dbReference type="GO" id="GO:0006915">
    <property type="term" value="P:apoptotic process"/>
    <property type="evidence" value="ECO:0007669"/>
    <property type="project" value="TreeGrafter"/>
</dbReference>
<feature type="region of interest" description="Disordered" evidence="8">
    <location>
        <begin position="161"/>
        <end position="192"/>
    </location>
</feature>
<evidence type="ECO:0000256" key="1">
    <source>
        <dbReference type="ARBA" id="ARBA00004300"/>
    </source>
</evidence>
<evidence type="ECO:0000256" key="3">
    <source>
        <dbReference type="ARBA" id="ARBA00017328"/>
    </source>
</evidence>
<reference evidence="10" key="1">
    <citation type="submission" date="2024-06" db="EMBL/GenBank/DDBJ databases">
        <authorList>
            <person name="Liu X."/>
            <person name="Lenzi L."/>
            <person name="Haldenby T S."/>
            <person name="Uol C."/>
        </authorList>
    </citation>
    <scope>NUCLEOTIDE SEQUENCE</scope>
</reference>
<accession>A0AAV2TGX1</accession>
<protein>
    <recommendedName>
        <fullName evidence="3">Trichoplein keratin filament-binding protein</fullName>
    </recommendedName>
</protein>
<evidence type="ECO:0000256" key="2">
    <source>
        <dbReference type="ARBA" id="ARBA00010777"/>
    </source>
</evidence>
<keyword evidence="4" id="KW-0963">Cytoplasm</keyword>
<feature type="compositionally biased region" description="Basic and acidic residues" evidence="8">
    <location>
        <begin position="171"/>
        <end position="192"/>
    </location>
</feature>
<evidence type="ECO:0000256" key="6">
    <source>
        <dbReference type="ARBA" id="ARBA00023212"/>
    </source>
</evidence>
<evidence type="ECO:0000313" key="11">
    <source>
        <dbReference type="Proteomes" id="UP001497525"/>
    </source>
</evidence>
<comment type="caution">
    <text evidence="10">The sequence shown here is derived from an EMBL/GenBank/DDBJ whole genome shotgun (WGS) entry which is preliminary data.</text>
</comment>
<evidence type="ECO:0000259" key="9">
    <source>
        <dbReference type="Pfam" id="PF13868"/>
    </source>
</evidence>
<dbReference type="Pfam" id="PF13868">
    <property type="entry name" value="TPH"/>
    <property type="match status" value="1"/>
</dbReference>
<evidence type="ECO:0000256" key="4">
    <source>
        <dbReference type="ARBA" id="ARBA00022490"/>
    </source>
</evidence>
<evidence type="ECO:0000256" key="8">
    <source>
        <dbReference type="SAM" id="MobiDB-lite"/>
    </source>
</evidence>
<feature type="coiled-coil region" evidence="7">
    <location>
        <begin position="381"/>
        <end position="455"/>
    </location>
</feature>